<evidence type="ECO:0000256" key="4">
    <source>
        <dbReference type="ARBA" id="ARBA00023002"/>
    </source>
</evidence>
<dbReference type="AlphaFoldDB" id="A0A1J4Q4T6"/>
<comment type="similarity">
    <text evidence="1 7">Belongs to the cytochrome P450 family.</text>
</comment>
<keyword evidence="5 7" id="KW-0408">Iron</keyword>
<dbReference type="OrthoDB" id="3664945at2"/>
<accession>A0A1J4Q4T6</accession>
<dbReference type="PANTHER" id="PTHR46696:SF6">
    <property type="entry name" value="P450, PUTATIVE (EUROFUNG)-RELATED"/>
    <property type="match status" value="1"/>
</dbReference>
<evidence type="ECO:0000256" key="1">
    <source>
        <dbReference type="ARBA" id="ARBA00010617"/>
    </source>
</evidence>
<reference evidence="8" key="1">
    <citation type="submission" date="2016-10" db="EMBL/GenBank/DDBJ databases">
        <title>Genome sequence of Streptomyces malaysiense MUSC 136.</title>
        <authorList>
            <person name="Lee L.-H."/>
            <person name="Ser H.-L."/>
        </authorList>
    </citation>
    <scope>NUCLEOTIDE SEQUENCE [LARGE SCALE GENOMIC DNA]</scope>
    <source>
        <strain evidence="8">MUSC 136</strain>
    </source>
</reference>
<dbReference type="InterPro" id="IPR036396">
    <property type="entry name" value="Cyt_P450_sf"/>
</dbReference>
<dbReference type="Proteomes" id="UP000034838">
    <property type="component" value="Unassembled WGS sequence"/>
</dbReference>
<dbReference type="PROSITE" id="PS00086">
    <property type="entry name" value="CYTOCHROME_P450"/>
    <property type="match status" value="1"/>
</dbReference>
<evidence type="ECO:0000313" key="8">
    <source>
        <dbReference type="EMBL" id="OIK28195.1"/>
    </source>
</evidence>
<keyword evidence="4 7" id="KW-0560">Oxidoreductase</keyword>
<protein>
    <submittedName>
        <fullName evidence="8">Cytochrome</fullName>
    </submittedName>
</protein>
<evidence type="ECO:0000256" key="6">
    <source>
        <dbReference type="ARBA" id="ARBA00023033"/>
    </source>
</evidence>
<dbReference type="PANTHER" id="PTHR46696">
    <property type="entry name" value="P450, PUTATIVE (EUROFUNG)-RELATED"/>
    <property type="match status" value="1"/>
</dbReference>
<dbReference type="InterPro" id="IPR002397">
    <property type="entry name" value="Cyt_P450_B"/>
</dbReference>
<sequence length="407" mass="44920">MTEVLPEAIWLPSERAGGCPYNPPEQLAEIREKTPLSRIHYSGDVDGWLVTSHALTRQILADPRFSSGSNHHRAPIPGAPSMENPPPAPRGFLALMDPPDHTRYRRQLTGQFTVRRMRQLTDRIEEITTECLDAMEQREGTVDLVDAFTRRIPGVVIAELLGLSYDDRQAFTDLVDHMHSLGREKASIEEQTKAFLAVRGFMSELMLAKRENPTDDLFSGLATSEFSDDEIINLGLTLLGAGLDTVAGTLALGVLALLNNPEQYALLGKAEDDETVARAVEELLRFTTVLPFLQRSALEDVEIDGHVVKAGEMVTLSTAAANRDADKFGAPDELDITRSARGHVSFGHGIHQCVAQQLARVELQVAFPALARRFPTLRLAVAPEDVPVRDEVAFYGLWSLPVTWDRG</sequence>
<dbReference type="GO" id="GO:0016705">
    <property type="term" value="F:oxidoreductase activity, acting on paired donors, with incorporation or reduction of molecular oxygen"/>
    <property type="evidence" value="ECO:0007669"/>
    <property type="project" value="InterPro"/>
</dbReference>
<dbReference type="PRINTS" id="PR00385">
    <property type="entry name" value="P450"/>
</dbReference>
<dbReference type="GO" id="GO:0004497">
    <property type="term" value="F:monooxygenase activity"/>
    <property type="evidence" value="ECO:0007669"/>
    <property type="project" value="UniProtKB-KW"/>
</dbReference>
<name>A0A1J4Q4T6_9ACTN</name>
<dbReference type="Pfam" id="PF00067">
    <property type="entry name" value="p450"/>
    <property type="match status" value="1"/>
</dbReference>
<dbReference type="InterPro" id="IPR017972">
    <property type="entry name" value="Cyt_P450_CS"/>
</dbReference>
<dbReference type="RefSeq" id="WP_046427578.1">
    <property type="nucleotide sequence ID" value="NZ_LBDA02000013.1"/>
</dbReference>
<dbReference type="PRINTS" id="PR00359">
    <property type="entry name" value="BP450"/>
</dbReference>
<evidence type="ECO:0000313" key="9">
    <source>
        <dbReference type="Proteomes" id="UP000034838"/>
    </source>
</evidence>
<dbReference type="InterPro" id="IPR001128">
    <property type="entry name" value="Cyt_P450"/>
</dbReference>
<comment type="caution">
    <text evidence="8">The sequence shown here is derived from an EMBL/GenBank/DDBJ whole genome shotgun (WGS) entry which is preliminary data.</text>
</comment>
<evidence type="ECO:0000256" key="5">
    <source>
        <dbReference type="ARBA" id="ARBA00023004"/>
    </source>
</evidence>
<dbReference type="GO" id="GO:0020037">
    <property type="term" value="F:heme binding"/>
    <property type="evidence" value="ECO:0007669"/>
    <property type="project" value="InterPro"/>
</dbReference>
<keyword evidence="2 7" id="KW-0349">Heme</keyword>
<organism evidence="8 9">
    <name type="scientific">Streptomyces malaysiense</name>
    <dbReference type="NCBI Taxonomy" id="1428626"/>
    <lineage>
        <taxon>Bacteria</taxon>
        <taxon>Bacillati</taxon>
        <taxon>Actinomycetota</taxon>
        <taxon>Actinomycetes</taxon>
        <taxon>Kitasatosporales</taxon>
        <taxon>Streptomycetaceae</taxon>
        <taxon>Streptomyces</taxon>
    </lineage>
</organism>
<dbReference type="CDD" id="cd11030">
    <property type="entry name" value="CYP105-like"/>
    <property type="match status" value="1"/>
</dbReference>
<dbReference type="EMBL" id="LBDA02000013">
    <property type="protein sequence ID" value="OIK28195.1"/>
    <property type="molecule type" value="Genomic_DNA"/>
</dbReference>
<evidence type="ECO:0000256" key="7">
    <source>
        <dbReference type="RuleBase" id="RU000461"/>
    </source>
</evidence>
<keyword evidence="3 7" id="KW-0479">Metal-binding</keyword>
<evidence type="ECO:0000256" key="3">
    <source>
        <dbReference type="ARBA" id="ARBA00022723"/>
    </source>
</evidence>
<dbReference type="Gene3D" id="1.10.630.10">
    <property type="entry name" value="Cytochrome P450"/>
    <property type="match status" value="1"/>
</dbReference>
<proteinExistence type="inferred from homology"/>
<keyword evidence="6 7" id="KW-0503">Monooxygenase</keyword>
<gene>
    <name evidence="8" type="ORF">VT52_007515</name>
</gene>
<dbReference type="FunFam" id="1.10.630.10:FF:000018">
    <property type="entry name" value="Cytochrome P450 monooxygenase"/>
    <property type="match status" value="1"/>
</dbReference>
<dbReference type="GO" id="GO:0005506">
    <property type="term" value="F:iron ion binding"/>
    <property type="evidence" value="ECO:0007669"/>
    <property type="project" value="InterPro"/>
</dbReference>
<keyword evidence="9" id="KW-1185">Reference proteome</keyword>
<dbReference type="SUPFAM" id="SSF48264">
    <property type="entry name" value="Cytochrome P450"/>
    <property type="match status" value="1"/>
</dbReference>
<evidence type="ECO:0000256" key="2">
    <source>
        <dbReference type="ARBA" id="ARBA00022617"/>
    </source>
</evidence>